<dbReference type="SUPFAM" id="SSF55729">
    <property type="entry name" value="Acyl-CoA N-acyltransferases (Nat)"/>
    <property type="match status" value="1"/>
</dbReference>
<keyword evidence="2" id="KW-0808">Transferase</keyword>
<organism evidence="2 3">
    <name type="scientific">Dictyobacter kobayashii</name>
    <dbReference type="NCBI Taxonomy" id="2014872"/>
    <lineage>
        <taxon>Bacteria</taxon>
        <taxon>Bacillati</taxon>
        <taxon>Chloroflexota</taxon>
        <taxon>Ktedonobacteria</taxon>
        <taxon>Ktedonobacterales</taxon>
        <taxon>Dictyobacteraceae</taxon>
        <taxon>Dictyobacter</taxon>
    </lineage>
</organism>
<dbReference type="Gene3D" id="3.40.630.30">
    <property type="match status" value="1"/>
</dbReference>
<evidence type="ECO:0000313" key="3">
    <source>
        <dbReference type="Proteomes" id="UP000287188"/>
    </source>
</evidence>
<dbReference type="EMBL" id="BIFS01000001">
    <property type="protein sequence ID" value="GCE21796.1"/>
    <property type="molecule type" value="Genomic_DNA"/>
</dbReference>
<dbReference type="OrthoDB" id="9798081at2"/>
<comment type="caution">
    <text evidence="2">The sequence shown here is derived from an EMBL/GenBank/DDBJ whole genome shotgun (WGS) entry which is preliminary data.</text>
</comment>
<dbReference type="PANTHER" id="PTHR43792:SF1">
    <property type="entry name" value="N-ACETYLTRANSFERASE DOMAIN-CONTAINING PROTEIN"/>
    <property type="match status" value="1"/>
</dbReference>
<name>A0A402ARR9_9CHLR</name>
<dbReference type="InterPro" id="IPR000182">
    <property type="entry name" value="GNAT_dom"/>
</dbReference>
<sequence length="172" mass="20058">MTNWETERLLLRPLTLDDLGALYQLYREPMLMQYVTGQPRSYEKTRERLLSHLMDFDRHGFGYYATILKATGEMIGRCGIQPMPKDTGLEGALAWMFSSAYWNQGLATEFARAMIPYGFTHFPLDRIYAQADIRNPASIRVMQKVGLHMINCDEQYIEYEISRSDFEANKHQ</sequence>
<evidence type="ECO:0000313" key="2">
    <source>
        <dbReference type="EMBL" id="GCE21796.1"/>
    </source>
</evidence>
<evidence type="ECO:0000259" key="1">
    <source>
        <dbReference type="PROSITE" id="PS51186"/>
    </source>
</evidence>
<protein>
    <submittedName>
        <fullName evidence="2">N-acetyltransferase</fullName>
    </submittedName>
</protein>
<dbReference type="AlphaFoldDB" id="A0A402ARR9"/>
<dbReference type="GO" id="GO:0016747">
    <property type="term" value="F:acyltransferase activity, transferring groups other than amino-acyl groups"/>
    <property type="evidence" value="ECO:0007669"/>
    <property type="project" value="InterPro"/>
</dbReference>
<gene>
    <name evidence="2" type="ORF">KDK_55960</name>
</gene>
<accession>A0A402ARR9</accession>
<reference evidence="3" key="1">
    <citation type="submission" date="2018-12" db="EMBL/GenBank/DDBJ databases">
        <title>Tengunoibacter tsumagoiensis gen. nov., sp. nov., Dictyobacter kobayashii sp. nov., D. alpinus sp. nov., and D. joshuensis sp. nov. and description of Dictyobacteraceae fam. nov. within the order Ktedonobacterales isolated from Tengu-no-mugimeshi.</title>
        <authorList>
            <person name="Wang C.M."/>
            <person name="Zheng Y."/>
            <person name="Sakai Y."/>
            <person name="Toyoda A."/>
            <person name="Minakuchi Y."/>
            <person name="Abe K."/>
            <person name="Yokota A."/>
            <person name="Yabe S."/>
        </authorList>
    </citation>
    <scope>NUCLEOTIDE SEQUENCE [LARGE SCALE GENOMIC DNA]</scope>
    <source>
        <strain evidence="3">Uno11</strain>
    </source>
</reference>
<dbReference type="Pfam" id="PF13302">
    <property type="entry name" value="Acetyltransf_3"/>
    <property type="match status" value="1"/>
</dbReference>
<dbReference type="InterPro" id="IPR051531">
    <property type="entry name" value="N-acetyltransferase"/>
</dbReference>
<keyword evidence="3" id="KW-1185">Reference proteome</keyword>
<dbReference type="PROSITE" id="PS51186">
    <property type="entry name" value="GNAT"/>
    <property type="match status" value="1"/>
</dbReference>
<dbReference type="PANTHER" id="PTHR43792">
    <property type="entry name" value="GNAT FAMILY, PUTATIVE (AFU_ORTHOLOGUE AFUA_3G00765)-RELATED-RELATED"/>
    <property type="match status" value="1"/>
</dbReference>
<proteinExistence type="predicted"/>
<dbReference type="RefSeq" id="WP_126553694.1">
    <property type="nucleotide sequence ID" value="NZ_BIFS01000001.1"/>
</dbReference>
<dbReference type="InterPro" id="IPR016181">
    <property type="entry name" value="Acyl_CoA_acyltransferase"/>
</dbReference>
<feature type="domain" description="N-acetyltransferase" evidence="1">
    <location>
        <begin position="9"/>
        <end position="164"/>
    </location>
</feature>
<dbReference type="Proteomes" id="UP000287188">
    <property type="component" value="Unassembled WGS sequence"/>
</dbReference>